<reference evidence="1 2" key="1">
    <citation type="submission" date="2019-02" db="EMBL/GenBank/DDBJ databases">
        <title>Deep-cultivation of Planctomycetes and their phenomic and genomic characterization uncovers novel biology.</title>
        <authorList>
            <person name="Wiegand S."/>
            <person name="Jogler M."/>
            <person name="Boedeker C."/>
            <person name="Pinto D."/>
            <person name="Vollmers J."/>
            <person name="Rivas-Marin E."/>
            <person name="Kohn T."/>
            <person name="Peeters S.H."/>
            <person name="Heuer A."/>
            <person name="Rast P."/>
            <person name="Oberbeckmann S."/>
            <person name="Bunk B."/>
            <person name="Jeske O."/>
            <person name="Meyerdierks A."/>
            <person name="Storesund J.E."/>
            <person name="Kallscheuer N."/>
            <person name="Luecker S."/>
            <person name="Lage O.M."/>
            <person name="Pohl T."/>
            <person name="Merkel B.J."/>
            <person name="Hornburger P."/>
            <person name="Mueller R.-W."/>
            <person name="Bruemmer F."/>
            <person name="Labrenz M."/>
            <person name="Spormann A.M."/>
            <person name="Op den Camp H."/>
            <person name="Overmann J."/>
            <person name="Amann R."/>
            <person name="Jetten M.S.M."/>
            <person name="Mascher T."/>
            <person name="Medema M.H."/>
            <person name="Devos D.P."/>
            <person name="Kaster A.-K."/>
            <person name="Ovreas L."/>
            <person name="Rohde M."/>
            <person name="Galperin M.Y."/>
            <person name="Jogler C."/>
        </authorList>
    </citation>
    <scope>NUCLEOTIDE SEQUENCE [LARGE SCALE GENOMIC DNA]</scope>
    <source>
        <strain evidence="1 2">ETA_A8</strain>
    </source>
</reference>
<protein>
    <recommendedName>
        <fullName evidence="3">Sulfatase</fullName>
    </recommendedName>
</protein>
<evidence type="ECO:0000313" key="2">
    <source>
        <dbReference type="Proteomes" id="UP000315017"/>
    </source>
</evidence>
<dbReference type="InterPro" id="IPR017850">
    <property type="entry name" value="Alkaline_phosphatase_core_sf"/>
</dbReference>
<accession>A0A517YG81</accession>
<dbReference type="EMBL" id="CP036274">
    <property type="protein sequence ID" value="QDU29240.1"/>
    <property type="molecule type" value="Genomic_DNA"/>
</dbReference>
<dbReference type="Proteomes" id="UP000315017">
    <property type="component" value="Chromosome"/>
</dbReference>
<dbReference type="SUPFAM" id="SSF53649">
    <property type="entry name" value="Alkaline phosphatase-like"/>
    <property type="match status" value="1"/>
</dbReference>
<dbReference type="InterPro" id="IPR010869">
    <property type="entry name" value="DUF1501"/>
</dbReference>
<dbReference type="Pfam" id="PF07394">
    <property type="entry name" value="DUF1501"/>
    <property type="match status" value="1"/>
</dbReference>
<evidence type="ECO:0008006" key="3">
    <source>
        <dbReference type="Google" id="ProtNLM"/>
    </source>
</evidence>
<gene>
    <name evidence="1" type="ORF">ETAA8_43470</name>
</gene>
<dbReference type="OrthoDB" id="127333at2"/>
<keyword evidence="2" id="KW-1185">Reference proteome</keyword>
<dbReference type="KEGG" id="aagg:ETAA8_43470"/>
<dbReference type="InterPro" id="IPR006311">
    <property type="entry name" value="TAT_signal"/>
</dbReference>
<evidence type="ECO:0000313" key="1">
    <source>
        <dbReference type="EMBL" id="QDU29240.1"/>
    </source>
</evidence>
<dbReference type="PANTHER" id="PTHR43737">
    <property type="entry name" value="BLL7424 PROTEIN"/>
    <property type="match status" value="1"/>
</dbReference>
<dbReference type="PANTHER" id="PTHR43737:SF1">
    <property type="entry name" value="DUF1501 DOMAIN-CONTAINING PROTEIN"/>
    <property type="match status" value="1"/>
</dbReference>
<dbReference type="AlphaFoldDB" id="A0A517YG81"/>
<name>A0A517YG81_9BACT</name>
<proteinExistence type="predicted"/>
<dbReference type="Gene3D" id="3.40.720.10">
    <property type="entry name" value="Alkaline Phosphatase, subunit A"/>
    <property type="match status" value="1"/>
</dbReference>
<organism evidence="1 2">
    <name type="scientific">Anatilimnocola aggregata</name>
    <dbReference type="NCBI Taxonomy" id="2528021"/>
    <lineage>
        <taxon>Bacteria</taxon>
        <taxon>Pseudomonadati</taxon>
        <taxon>Planctomycetota</taxon>
        <taxon>Planctomycetia</taxon>
        <taxon>Pirellulales</taxon>
        <taxon>Pirellulaceae</taxon>
        <taxon>Anatilimnocola</taxon>
    </lineage>
</organism>
<dbReference type="PROSITE" id="PS51318">
    <property type="entry name" value="TAT"/>
    <property type="match status" value="1"/>
</dbReference>
<dbReference type="RefSeq" id="WP_145092780.1">
    <property type="nucleotide sequence ID" value="NZ_CP036274.1"/>
</dbReference>
<sequence>MTNPFNNPQFADSLNRRIFLQGSTAVGLSALTGLLQPSAAAAPSAAATPHPALAGLPHFAPKAKRIIYLFQSGAPSQMDLFDPKPEMEKHRGEDLPASIRKGQRLTTMTSGQKTFPVAPSMFKFAQHGNGGMWFSELTPAMAKLADKFCMIRSMYTEAINHDPAITFCQTGHQLAGRPSIGSWVTYGLGSVCENLPAYVVLTSFGSGRPDDQPLYDRLWGSGFLPSQHQGVKFRNSGDAVLYLSNPPGVTAEARRGTLDRLAALNGQHGAVVGDPEIQTRIAQYEMAFRMQTSVPDLLNISKESQETLDLYGKDVKRPGSYAANCLLARRLAERDVRCVQLFHMGWDHHGSLPAAIKGQCKDTDQATAALITDLEQRGLLDETLIVWGGEFGRTIYSQGGLTATNYGRDHHPRCFTVLLAGAGIKGGLTYGATDDYCYNITESPVHVHDLNATLLHLLGVDHERLTFKYQGRDFRLTDIHGHVVKGVLS</sequence>